<sequence>MEKRHFKRLSYWAEADLFCNGEELQGSVENLSFRGLYFRSDTPLPSCKTADITVHFAGRTSPLVIHLEGAVVWRTEQEIGMEYTRTDPRSFSRLKNILAYNYKAPEEFSDEFRHCAAILERQES</sequence>
<protein>
    <submittedName>
        <fullName evidence="2">PilZ domain-containing protein</fullName>
    </submittedName>
</protein>
<comment type="caution">
    <text evidence="2">The sequence shown here is derived from an EMBL/GenBank/DDBJ whole genome shotgun (WGS) entry which is preliminary data.</text>
</comment>
<dbReference type="Pfam" id="PF07238">
    <property type="entry name" value="PilZ"/>
    <property type="match status" value="1"/>
</dbReference>
<accession>A0ABS5SEZ7</accession>
<dbReference type="Proteomes" id="UP000756860">
    <property type="component" value="Unassembled WGS sequence"/>
</dbReference>
<dbReference type="SUPFAM" id="SSF141371">
    <property type="entry name" value="PilZ domain-like"/>
    <property type="match status" value="1"/>
</dbReference>
<dbReference type="RefSeq" id="WP_214175929.1">
    <property type="nucleotide sequence ID" value="NZ_JAHCVK010000006.1"/>
</dbReference>
<dbReference type="InterPro" id="IPR009875">
    <property type="entry name" value="PilZ_domain"/>
</dbReference>
<dbReference type="Gene3D" id="2.40.10.220">
    <property type="entry name" value="predicted glycosyltransferase like domains"/>
    <property type="match status" value="1"/>
</dbReference>
<feature type="domain" description="PilZ" evidence="1">
    <location>
        <begin position="2"/>
        <end position="98"/>
    </location>
</feature>
<evidence type="ECO:0000313" key="3">
    <source>
        <dbReference type="Proteomes" id="UP000756860"/>
    </source>
</evidence>
<organism evidence="2 3">
    <name type="scientific">Geomobilimonas luticola</name>
    <dbReference type="NCBI Taxonomy" id="1114878"/>
    <lineage>
        <taxon>Bacteria</taxon>
        <taxon>Pseudomonadati</taxon>
        <taxon>Thermodesulfobacteriota</taxon>
        <taxon>Desulfuromonadia</taxon>
        <taxon>Geobacterales</taxon>
        <taxon>Geobacteraceae</taxon>
        <taxon>Geomobilimonas</taxon>
    </lineage>
</organism>
<evidence type="ECO:0000259" key="1">
    <source>
        <dbReference type="Pfam" id="PF07238"/>
    </source>
</evidence>
<dbReference type="EMBL" id="JAHCVK010000006">
    <property type="protein sequence ID" value="MBT0653923.1"/>
    <property type="molecule type" value="Genomic_DNA"/>
</dbReference>
<name>A0ABS5SEZ7_9BACT</name>
<reference evidence="2 3" key="1">
    <citation type="submission" date="2021-05" db="EMBL/GenBank/DDBJ databases">
        <title>The draft genome of Geobacter luticola JCM 17780.</title>
        <authorList>
            <person name="Xu Z."/>
            <person name="Masuda Y."/>
            <person name="Itoh H."/>
            <person name="Senoo K."/>
        </authorList>
    </citation>
    <scope>NUCLEOTIDE SEQUENCE [LARGE SCALE GENOMIC DNA]</scope>
    <source>
        <strain evidence="2 3">JCM 17780</strain>
    </source>
</reference>
<keyword evidence="3" id="KW-1185">Reference proteome</keyword>
<evidence type="ECO:0000313" key="2">
    <source>
        <dbReference type="EMBL" id="MBT0653923.1"/>
    </source>
</evidence>
<proteinExistence type="predicted"/>
<gene>
    <name evidence="2" type="ORF">KI810_12715</name>
</gene>